<proteinExistence type="predicted"/>
<sequence length="66" mass="7561">MENRKGVTPVTFCGDTEEDYSNTFLPPRDHSKNICHPPRFPFFISILGTWIFFESRGGRKVTVILG</sequence>
<dbReference type="EMBL" id="KI279279">
    <property type="protein sequence ID" value="ESA18371.1"/>
    <property type="molecule type" value="Genomic_DNA"/>
</dbReference>
<reference evidence="1" key="1">
    <citation type="submission" date="2013-07" db="EMBL/GenBank/DDBJ databases">
        <title>The genome of an arbuscular mycorrhizal fungus provides insights into the evolution of the oldest plant symbiosis.</title>
        <authorList>
            <consortium name="DOE Joint Genome Institute"/>
            <person name="Tisserant E."/>
            <person name="Malbreil M."/>
            <person name="Kuo A."/>
            <person name="Kohler A."/>
            <person name="Symeonidi A."/>
            <person name="Balestrini R."/>
            <person name="Charron P."/>
            <person name="Duensing N."/>
            <person name="Frei-dit-Frey N."/>
            <person name="Gianinazzi-Pearson V."/>
            <person name="Gilbert B."/>
            <person name="Handa Y."/>
            <person name="Hijri M."/>
            <person name="Kaul R."/>
            <person name="Kawaguchi M."/>
            <person name="Krajinski F."/>
            <person name="Lammers P."/>
            <person name="Lapierre D."/>
            <person name="Masclaux F.G."/>
            <person name="Murat C."/>
            <person name="Morin E."/>
            <person name="Ndikumana S."/>
            <person name="Pagni M."/>
            <person name="Petitpierre D."/>
            <person name="Requena N."/>
            <person name="Rosikiewicz P."/>
            <person name="Riley R."/>
            <person name="Saito K."/>
            <person name="San Clemente H."/>
            <person name="Shapiro H."/>
            <person name="van Tuinen D."/>
            <person name="Becard G."/>
            <person name="Bonfante P."/>
            <person name="Paszkowski U."/>
            <person name="Shachar-Hill Y."/>
            <person name="Young J.P."/>
            <person name="Sanders I.R."/>
            <person name="Henrissat B."/>
            <person name="Rensing S.A."/>
            <person name="Grigoriev I.V."/>
            <person name="Corradi N."/>
            <person name="Roux C."/>
            <person name="Martin F."/>
        </authorList>
    </citation>
    <scope>NUCLEOTIDE SEQUENCE</scope>
    <source>
        <strain evidence="1">DAOM 197198</strain>
    </source>
</reference>
<organism evidence="1">
    <name type="scientific">Rhizophagus irregularis (strain DAOM 181602 / DAOM 197198 / MUCL 43194)</name>
    <name type="common">Arbuscular mycorrhizal fungus</name>
    <name type="synonym">Glomus intraradices</name>
    <dbReference type="NCBI Taxonomy" id="747089"/>
    <lineage>
        <taxon>Eukaryota</taxon>
        <taxon>Fungi</taxon>
        <taxon>Fungi incertae sedis</taxon>
        <taxon>Mucoromycota</taxon>
        <taxon>Glomeromycotina</taxon>
        <taxon>Glomeromycetes</taxon>
        <taxon>Glomerales</taxon>
        <taxon>Glomeraceae</taxon>
        <taxon>Rhizophagus</taxon>
    </lineage>
</organism>
<name>U9US06_RHIID</name>
<dbReference type="HOGENOM" id="CLU_2832445_0_0_1"/>
<accession>U9US06</accession>
<protein>
    <submittedName>
        <fullName evidence="1">Uncharacterized protein</fullName>
    </submittedName>
</protein>
<evidence type="ECO:0000313" key="1">
    <source>
        <dbReference type="EMBL" id="ESA18371.1"/>
    </source>
</evidence>
<gene>
    <name evidence="1" type="ORF">GLOINDRAFT_20771</name>
</gene>
<dbReference type="AlphaFoldDB" id="U9US06"/>